<name>A0A9D2RN63_9FIRM</name>
<evidence type="ECO:0000313" key="2">
    <source>
        <dbReference type="Proteomes" id="UP000886804"/>
    </source>
</evidence>
<comment type="caution">
    <text evidence="1">The sequence shown here is derived from an EMBL/GenBank/DDBJ whole genome shotgun (WGS) entry which is preliminary data.</text>
</comment>
<dbReference type="EMBL" id="DWYS01000145">
    <property type="protein sequence ID" value="HJB08587.1"/>
    <property type="molecule type" value="Genomic_DNA"/>
</dbReference>
<proteinExistence type="predicted"/>
<evidence type="ECO:0000313" key="1">
    <source>
        <dbReference type="EMBL" id="HJB08587.1"/>
    </source>
</evidence>
<dbReference type="AlphaFoldDB" id="A0A9D2RN63"/>
<sequence length="65" mass="7392">MKHDLYHNGSGVRDPVACRAIKEADRQPEQVSKAVELMKLTAKNFDCEVVGRIVLRDKKTGRVWP</sequence>
<dbReference type="Proteomes" id="UP000886804">
    <property type="component" value="Unassembled WGS sequence"/>
</dbReference>
<protein>
    <submittedName>
        <fullName evidence="1">Uncharacterized protein</fullName>
    </submittedName>
</protein>
<reference evidence="1" key="2">
    <citation type="submission" date="2021-04" db="EMBL/GenBank/DDBJ databases">
        <authorList>
            <person name="Gilroy R."/>
        </authorList>
    </citation>
    <scope>NUCLEOTIDE SEQUENCE</scope>
    <source>
        <strain evidence="1">CHK188-4685</strain>
    </source>
</reference>
<organism evidence="1 2">
    <name type="scientific">Candidatus Enterocloster faecavium</name>
    <dbReference type="NCBI Taxonomy" id="2838560"/>
    <lineage>
        <taxon>Bacteria</taxon>
        <taxon>Bacillati</taxon>
        <taxon>Bacillota</taxon>
        <taxon>Clostridia</taxon>
        <taxon>Lachnospirales</taxon>
        <taxon>Lachnospiraceae</taxon>
        <taxon>Enterocloster</taxon>
    </lineage>
</organism>
<accession>A0A9D2RN63</accession>
<reference evidence="1" key="1">
    <citation type="journal article" date="2021" name="PeerJ">
        <title>Extensive microbial diversity within the chicken gut microbiome revealed by metagenomics and culture.</title>
        <authorList>
            <person name="Gilroy R."/>
            <person name="Ravi A."/>
            <person name="Getino M."/>
            <person name="Pursley I."/>
            <person name="Horton D.L."/>
            <person name="Alikhan N.F."/>
            <person name="Baker D."/>
            <person name="Gharbi K."/>
            <person name="Hall N."/>
            <person name="Watson M."/>
            <person name="Adriaenssens E.M."/>
            <person name="Foster-Nyarko E."/>
            <person name="Jarju S."/>
            <person name="Secka A."/>
            <person name="Antonio M."/>
            <person name="Oren A."/>
            <person name="Chaudhuri R.R."/>
            <person name="La Ragione R."/>
            <person name="Hildebrand F."/>
            <person name="Pallen M.J."/>
        </authorList>
    </citation>
    <scope>NUCLEOTIDE SEQUENCE</scope>
    <source>
        <strain evidence="1">CHK188-4685</strain>
    </source>
</reference>
<gene>
    <name evidence="1" type="ORF">H9716_12125</name>
</gene>